<feature type="domain" description="AAA+ ATPase" evidence="4">
    <location>
        <begin position="135"/>
        <end position="318"/>
    </location>
</feature>
<dbReference type="SMART" id="SM01086">
    <property type="entry name" value="ClpB_D2-small"/>
    <property type="match status" value="1"/>
</dbReference>
<keyword evidence="1" id="KW-0547">Nucleotide-binding</keyword>
<dbReference type="InterPro" id="IPR050052">
    <property type="entry name" value="ATP-dep_Clp_protease_ClpX"/>
</dbReference>
<gene>
    <name evidence="6" type="ORF">BD410DRAFT_758299</name>
</gene>
<evidence type="ECO:0000256" key="3">
    <source>
        <dbReference type="SAM" id="MobiDB-lite"/>
    </source>
</evidence>
<dbReference type="AlphaFoldDB" id="A0A4R5XGE0"/>
<keyword evidence="7" id="KW-1185">Reference proteome</keyword>
<sequence>MAWRPAQLKSLARHLRTQARYEYTSRENLDGSAFLRPASLATPRQLVQYLDEYVVGQENAKKVLSVAVFNHYNRVRANLEQLQDEEAHVDWGESSTPATDSRPAVSPAQLHPHPFRVTGPSSMPFHHRISQPLFEKSNVLVIGPTGSGKTLLARTLAKVLDVPFSVSDATSFTQAGYVGEDVDMCVQRLLQASNWDTQRASTGIIYIDEVDKLARKNGGIEGSRDVGGEGVQQALLRMMEGSVVTVQTKSSAAESSPVGGEGRSRSGHPRAGSIGPKYDTYQVDTTNILFVLSGAFVGLENVIKRRMAKGSIGFTADLSPVADEGTSNNFIPFFTPNRKACSMVLDHVEPADLIKFGFIPEFISRLPTLTTLSPLTPEDLLRILTEVRGSLVSQYTSLFGYSGVEIRFTRPALKEICRKAFERGGGARGLRGIMESLLLDAMYEAPGSSIRHVLVNESVVRGEQHALYWSRGEGAAFWAAWAEEESLSNGSTVSHT</sequence>
<proteinExistence type="predicted"/>
<keyword evidence="2" id="KW-0067">ATP-binding</keyword>
<dbReference type="GO" id="GO:0005524">
    <property type="term" value="F:ATP binding"/>
    <property type="evidence" value="ECO:0007669"/>
    <property type="project" value="UniProtKB-KW"/>
</dbReference>
<dbReference type="PANTHER" id="PTHR48102:SF7">
    <property type="entry name" value="ATP-DEPENDENT CLP PROTEASE ATP-BINDING SUBUNIT CLPX-LIKE, MITOCHONDRIAL"/>
    <property type="match status" value="1"/>
</dbReference>
<evidence type="ECO:0000256" key="1">
    <source>
        <dbReference type="ARBA" id="ARBA00022741"/>
    </source>
</evidence>
<feature type="region of interest" description="Disordered" evidence="3">
    <location>
        <begin position="247"/>
        <end position="276"/>
    </location>
</feature>
<dbReference type="VEuPathDB" id="FungiDB:BD410DRAFT_758299"/>
<dbReference type="Pfam" id="PF10431">
    <property type="entry name" value="ClpB_D2-small"/>
    <property type="match status" value="1"/>
</dbReference>
<dbReference type="GO" id="GO:0005759">
    <property type="term" value="C:mitochondrial matrix"/>
    <property type="evidence" value="ECO:0007669"/>
    <property type="project" value="TreeGrafter"/>
</dbReference>
<dbReference type="PANTHER" id="PTHR48102">
    <property type="entry name" value="ATP-DEPENDENT CLP PROTEASE ATP-BINDING SUBUNIT CLPX-LIKE, MITOCHONDRIAL-RELATED"/>
    <property type="match status" value="1"/>
</dbReference>
<dbReference type="InterPro" id="IPR003959">
    <property type="entry name" value="ATPase_AAA_core"/>
</dbReference>
<dbReference type="CDD" id="cd19497">
    <property type="entry name" value="RecA-like_ClpX"/>
    <property type="match status" value="1"/>
</dbReference>
<dbReference type="InterPro" id="IPR003593">
    <property type="entry name" value="AAA+_ATPase"/>
</dbReference>
<dbReference type="EMBL" id="ML170156">
    <property type="protein sequence ID" value="TDL29446.1"/>
    <property type="molecule type" value="Genomic_DNA"/>
</dbReference>
<evidence type="ECO:0000313" key="6">
    <source>
        <dbReference type="EMBL" id="TDL29446.1"/>
    </source>
</evidence>
<evidence type="ECO:0000313" key="7">
    <source>
        <dbReference type="Proteomes" id="UP000294933"/>
    </source>
</evidence>
<dbReference type="FunFam" id="1.10.8.60:FF:000138">
    <property type="entry name" value="ATP-dependent Clp protease ATP-binding subunit ClpX"/>
    <property type="match status" value="1"/>
</dbReference>
<dbReference type="Pfam" id="PF07724">
    <property type="entry name" value="AAA_2"/>
    <property type="match status" value="1"/>
</dbReference>
<dbReference type="OrthoDB" id="1721884at2759"/>
<accession>A0A4R5XGE0</accession>
<dbReference type="Gene3D" id="1.10.8.60">
    <property type="match status" value="1"/>
</dbReference>
<dbReference type="GO" id="GO:0051603">
    <property type="term" value="P:proteolysis involved in protein catabolic process"/>
    <property type="evidence" value="ECO:0007669"/>
    <property type="project" value="TreeGrafter"/>
</dbReference>
<dbReference type="SMART" id="SM00382">
    <property type="entry name" value="AAA"/>
    <property type="match status" value="1"/>
</dbReference>
<feature type="region of interest" description="Disordered" evidence="3">
    <location>
        <begin position="87"/>
        <end position="109"/>
    </location>
</feature>
<feature type="domain" description="Clp ATPase C-terminal" evidence="5">
    <location>
        <begin position="375"/>
        <end position="467"/>
    </location>
</feature>
<dbReference type="InterPro" id="IPR019489">
    <property type="entry name" value="Clp_ATPase_C"/>
</dbReference>
<dbReference type="GO" id="GO:0016887">
    <property type="term" value="F:ATP hydrolysis activity"/>
    <property type="evidence" value="ECO:0007669"/>
    <property type="project" value="InterPro"/>
</dbReference>
<evidence type="ECO:0000259" key="5">
    <source>
        <dbReference type="SMART" id="SM01086"/>
    </source>
</evidence>
<name>A0A4R5XGE0_9AGAM</name>
<dbReference type="STRING" id="50990.A0A4R5XGE0"/>
<protein>
    <submittedName>
        <fullName evidence="6">ClpX ATPase regulatory subunit</fullName>
    </submittedName>
</protein>
<reference evidence="6 7" key="1">
    <citation type="submission" date="2018-06" db="EMBL/GenBank/DDBJ databases">
        <title>A transcriptomic atlas of mushroom development highlights an independent origin of complex multicellularity.</title>
        <authorList>
            <consortium name="DOE Joint Genome Institute"/>
            <person name="Krizsan K."/>
            <person name="Almasi E."/>
            <person name="Merenyi Z."/>
            <person name="Sahu N."/>
            <person name="Viragh M."/>
            <person name="Koszo T."/>
            <person name="Mondo S."/>
            <person name="Kiss B."/>
            <person name="Balint B."/>
            <person name="Kues U."/>
            <person name="Barry K."/>
            <person name="Hegedus J.C."/>
            <person name="Henrissat B."/>
            <person name="Johnson J."/>
            <person name="Lipzen A."/>
            <person name="Ohm R."/>
            <person name="Nagy I."/>
            <person name="Pangilinan J."/>
            <person name="Yan J."/>
            <person name="Xiong Y."/>
            <person name="Grigoriev I.V."/>
            <person name="Hibbett D.S."/>
            <person name="Nagy L.G."/>
        </authorList>
    </citation>
    <scope>NUCLEOTIDE SEQUENCE [LARGE SCALE GENOMIC DNA]</scope>
    <source>
        <strain evidence="6 7">SZMC22713</strain>
    </source>
</reference>
<evidence type="ECO:0000256" key="2">
    <source>
        <dbReference type="ARBA" id="ARBA00022840"/>
    </source>
</evidence>
<dbReference type="InterPro" id="IPR027417">
    <property type="entry name" value="P-loop_NTPase"/>
</dbReference>
<evidence type="ECO:0000259" key="4">
    <source>
        <dbReference type="SMART" id="SM00382"/>
    </source>
</evidence>
<organism evidence="6 7">
    <name type="scientific">Rickenella mellea</name>
    <dbReference type="NCBI Taxonomy" id="50990"/>
    <lineage>
        <taxon>Eukaryota</taxon>
        <taxon>Fungi</taxon>
        <taxon>Dikarya</taxon>
        <taxon>Basidiomycota</taxon>
        <taxon>Agaricomycotina</taxon>
        <taxon>Agaricomycetes</taxon>
        <taxon>Hymenochaetales</taxon>
        <taxon>Rickenellaceae</taxon>
        <taxon>Rickenella</taxon>
    </lineage>
</organism>
<dbReference type="SUPFAM" id="SSF52540">
    <property type="entry name" value="P-loop containing nucleoside triphosphate hydrolases"/>
    <property type="match status" value="1"/>
</dbReference>
<dbReference type="Proteomes" id="UP000294933">
    <property type="component" value="Unassembled WGS sequence"/>
</dbReference>
<dbReference type="Gene3D" id="3.40.50.300">
    <property type="entry name" value="P-loop containing nucleotide triphosphate hydrolases"/>
    <property type="match status" value="1"/>
</dbReference>